<dbReference type="PROSITE" id="PS50893">
    <property type="entry name" value="ABC_TRANSPORTER_2"/>
    <property type="match status" value="2"/>
</dbReference>
<gene>
    <name evidence="5" type="ORF">CVV64_05565</name>
</gene>
<dbReference type="FunFam" id="3.40.50.300:FF:000011">
    <property type="entry name" value="Putative ABC transporter ATP-binding component"/>
    <property type="match status" value="1"/>
</dbReference>
<dbReference type="AlphaFoldDB" id="A0A2N1PSB8"/>
<dbReference type="PROSITE" id="PS00211">
    <property type="entry name" value="ABC_TRANSPORTER_1"/>
    <property type="match status" value="1"/>
</dbReference>
<dbReference type="InterPro" id="IPR051309">
    <property type="entry name" value="ABCF_ATPase"/>
</dbReference>
<feature type="domain" description="ABC transporter" evidence="4">
    <location>
        <begin position="2"/>
        <end position="265"/>
    </location>
</feature>
<dbReference type="Pfam" id="PF16326">
    <property type="entry name" value="ABC_tran_CTD"/>
    <property type="match status" value="1"/>
</dbReference>
<dbReference type="GO" id="GO:0005524">
    <property type="term" value="F:ATP binding"/>
    <property type="evidence" value="ECO:0007669"/>
    <property type="project" value="UniProtKB-KW"/>
</dbReference>
<dbReference type="CDD" id="cd03221">
    <property type="entry name" value="ABCF_EF-3"/>
    <property type="match status" value="1"/>
</dbReference>
<evidence type="ECO:0000313" key="5">
    <source>
        <dbReference type="EMBL" id="PKK91238.1"/>
    </source>
</evidence>
<dbReference type="InterPro" id="IPR032524">
    <property type="entry name" value="ABC_tran_C"/>
</dbReference>
<accession>A0A2N1PSB8</accession>
<dbReference type="InterPro" id="IPR037118">
    <property type="entry name" value="Val-tRNA_synth_C_sf"/>
</dbReference>
<dbReference type="SUPFAM" id="SSF52540">
    <property type="entry name" value="P-loop containing nucleoside triphosphate hydrolases"/>
    <property type="match status" value="2"/>
</dbReference>
<feature type="domain" description="ABC transporter" evidence="4">
    <location>
        <begin position="322"/>
        <end position="536"/>
    </location>
</feature>
<dbReference type="SMART" id="SM00382">
    <property type="entry name" value="AAA"/>
    <property type="match status" value="2"/>
</dbReference>
<dbReference type="PANTHER" id="PTHR42855:SF2">
    <property type="entry name" value="DRUG RESISTANCE ABC TRANSPORTER,ATP-BINDING PROTEIN"/>
    <property type="match status" value="1"/>
</dbReference>
<dbReference type="GO" id="GO:0003677">
    <property type="term" value="F:DNA binding"/>
    <property type="evidence" value="ECO:0007669"/>
    <property type="project" value="InterPro"/>
</dbReference>
<evidence type="ECO:0000256" key="2">
    <source>
        <dbReference type="ARBA" id="ARBA00022840"/>
    </source>
</evidence>
<dbReference type="InterPro" id="IPR027417">
    <property type="entry name" value="P-loop_NTPase"/>
</dbReference>
<protein>
    <submittedName>
        <fullName evidence="5">ABC transporter ATP-binding protein</fullName>
    </submittedName>
</protein>
<feature type="coiled-coil region" evidence="3">
    <location>
        <begin position="571"/>
        <end position="598"/>
    </location>
</feature>
<dbReference type="Pfam" id="PF00005">
    <property type="entry name" value="ABC_tran"/>
    <property type="match status" value="2"/>
</dbReference>
<keyword evidence="3" id="KW-0175">Coiled coil</keyword>
<evidence type="ECO:0000256" key="1">
    <source>
        <dbReference type="ARBA" id="ARBA00022741"/>
    </source>
</evidence>
<dbReference type="Pfam" id="PF12848">
    <property type="entry name" value="ABC_tran_Xtn"/>
    <property type="match status" value="1"/>
</dbReference>
<organism evidence="5 6">
    <name type="scientific">Candidatus Wallbacteria bacterium HGW-Wallbacteria-1</name>
    <dbReference type="NCBI Taxonomy" id="2013854"/>
    <lineage>
        <taxon>Bacteria</taxon>
        <taxon>Candidatus Walliibacteriota</taxon>
    </lineage>
</organism>
<dbReference type="Gene3D" id="3.40.50.300">
    <property type="entry name" value="P-loop containing nucleotide triphosphate hydrolases"/>
    <property type="match status" value="2"/>
</dbReference>
<evidence type="ECO:0000259" key="4">
    <source>
        <dbReference type="PROSITE" id="PS50893"/>
    </source>
</evidence>
<dbReference type="InterPro" id="IPR032781">
    <property type="entry name" value="ABC_tran_Xtn"/>
</dbReference>
<dbReference type="Proteomes" id="UP000233256">
    <property type="component" value="Unassembled WGS sequence"/>
</dbReference>
<sequence length="641" mass="72493">MLSVSDLGIEFGGSPVFSGLSMNIEANCRIALVGQNGAGKTTFLRILAGILPPTYGSMAFRKGLKMGFLHQEEMDSPGESVFDFAHEAHRGILEIGQSLEVLNHEMAVRELSAQEIDDYQILDEQFRRHGGFETEARTASVLRGLGFSEAVWSRPARELSGGWRRRLHLGRMLLEEPDLLLLDEPTNHLDTETIGWLENYLKNFSGAIVMVSHDRYFLERATNITVEINRSRTKIWRCAYSEYLDRKDKEEERLRKLHDEQTRDIEKIKSFVDKFRCNASKARQVQSRVKQLEKIEIIDYSPSPKIMDFRFPPSPRTGEDVIKCREISKSFGENRVIVSSDLTIMRNDVIAVVGENGAGKTTLLRILAGLLRPDTGLVDYGSQVRMGYYAQHTADQLDCEKTILEEVQLAAPLDMVPKVRSLLGCFLFTGDEIEKRIGILSGGEKARVALAKMLLTAKNLLIMDEPTNHLDIFSRQVLVDALKRFDGTIVIVSHDRYFLDQVATRVVYMNGKISSFPGNYSEFLAKINGESDHSLSISTSCSVKTGVVGAQISKTERAKLLKEDRERRTQRKLQRQRVEQLEARIAELENSIVKYEADLTRQEVYSNPEKVSEISCGLKTAREQMEECLLLWEEASLAVDS</sequence>
<proteinExistence type="predicted"/>
<comment type="caution">
    <text evidence="5">The sequence shown here is derived from an EMBL/GenBank/DDBJ whole genome shotgun (WGS) entry which is preliminary data.</text>
</comment>
<dbReference type="InterPro" id="IPR003439">
    <property type="entry name" value="ABC_transporter-like_ATP-bd"/>
</dbReference>
<dbReference type="InterPro" id="IPR017871">
    <property type="entry name" value="ABC_transporter-like_CS"/>
</dbReference>
<dbReference type="InterPro" id="IPR003593">
    <property type="entry name" value="AAA+_ATPase"/>
</dbReference>
<reference evidence="5 6" key="1">
    <citation type="journal article" date="2017" name="ISME J.">
        <title>Potential for microbial H2 and metal transformations associated with novel bacteria and archaea in deep terrestrial subsurface sediments.</title>
        <authorList>
            <person name="Hernsdorf A.W."/>
            <person name="Amano Y."/>
            <person name="Miyakawa K."/>
            <person name="Ise K."/>
            <person name="Suzuki Y."/>
            <person name="Anantharaman K."/>
            <person name="Probst A."/>
            <person name="Burstein D."/>
            <person name="Thomas B.C."/>
            <person name="Banfield J.F."/>
        </authorList>
    </citation>
    <scope>NUCLEOTIDE SEQUENCE [LARGE SCALE GENOMIC DNA]</scope>
    <source>
        <strain evidence="5">HGW-Wallbacteria-1</strain>
    </source>
</reference>
<evidence type="ECO:0000313" key="6">
    <source>
        <dbReference type="Proteomes" id="UP000233256"/>
    </source>
</evidence>
<dbReference type="GO" id="GO:0016887">
    <property type="term" value="F:ATP hydrolysis activity"/>
    <property type="evidence" value="ECO:0007669"/>
    <property type="project" value="InterPro"/>
</dbReference>
<evidence type="ECO:0000256" key="3">
    <source>
        <dbReference type="SAM" id="Coils"/>
    </source>
</evidence>
<name>A0A2N1PSB8_9BACT</name>
<keyword evidence="2 5" id="KW-0067">ATP-binding</keyword>
<dbReference type="PANTHER" id="PTHR42855">
    <property type="entry name" value="ABC TRANSPORTER ATP-BINDING SUBUNIT"/>
    <property type="match status" value="1"/>
</dbReference>
<dbReference type="Gene3D" id="1.10.287.380">
    <property type="entry name" value="Valyl-tRNA synthetase, C-terminal domain"/>
    <property type="match status" value="1"/>
</dbReference>
<dbReference type="EMBL" id="PGXC01000003">
    <property type="protein sequence ID" value="PKK91238.1"/>
    <property type="molecule type" value="Genomic_DNA"/>
</dbReference>
<keyword evidence="1" id="KW-0547">Nucleotide-binding</keyword>